<gene>
    <name evidence="2" type="ORF">CKO42_10185</name>
</gene>
<dbReference type="SUPFAM" id="SSF101738">
    <property type="entry name" value="SspB-like"/>
    <property type="match status" value="1"/>
</dbReference>
<accession>A0A9X1B3V2</accession>
<keyword evidence="2" id="KW-0378">Hydrolase</keyword>
<dbReference type="PIRSF" id="PIRSF005276">
    <property type="entry name" value="SspB"/>
    <property type="match status" value="1"/>
</dbReference>
<reference evidence="2 3" key="1">
    <citation type="journal article" date="2020" name="Microorganisms">
        <title>Osmotic Adaptation and Compatible Solute Biosynthesis of Phototrophic Bacteria as Revealed from Genome Analyses.</title>
        <authorList>
            <person name="Imhoff J.F."/>
            <person name="Rahn T."/>
            <person name="Kunzel S."/>
            <person name="Keller A."/>
            <person name="Neulinger S.C."/>
        </authorList>
    </citation>
    <scope>NUCLEOTIDE SEQUENCE [LARGE SCALE GENOMIC DNA]</scope>
    <source>
        <strain evidence="2 3">DSM 25653</strain>
    </source>
</reference>
<protein>
    <submittedName>
        <fullName evidence="2">ClpXP protease specificity-enhancing factor</fullName>
    </submittedName>
</protein>
<feature type="region of interest" description="Disordered" evidence="1">
    <location>
        <begin position="99"/>
        <end position="142"/>
    </location>
</feature>
<dbReference type="GO" id="GO:0045732">
    <property type="term" value="P:positive regulation of protein catabolic process"/>
    <property type="evidence" value="ECO:0007669"/>
    <property type="project" value="TreeGrafter"/>
</dbReference>
<organism evidence="2 3">
    <name type="scientific">Lamprobacter modestohalophilus</name>
    <dbReference type="NCBI Taxonomy" id="1064514"/>
    <lineage>
        <taxon>Bacteria</taxon>
        <taxon>Pseudomonadati</taxon>
        <taxon>Pseudomonadota</taxon>
        <taxon>Gammaproteobacteria</taxon>
        <taxon>Chromatiales</taxon>
        <taxon>Chromatiaceae</taxon>
        <taxon>Lamprobacter</taxon>
    </lineage>
</organism>
<proteinExistence type="predicted"/>
<comment type="caution">
    <text evidence="2">The sequence shown here is derived from an EMBL/GenBank/DDBJ whole genome shotgun (WGS) entry which is preliminary data.</text>
</comment>
<dbReference type="PANTHER" id="PTHR37486">
    <property type="entry name" value="STRINGENT STARVATION PROTEIN B"/>
    <property type="match status" value="1"/>
</dbReference>
<keyword evidence="3" id="KW-1185">Reference proteome</keyword>
<dbReference type="PANTHER" id="PTHR37486:SF1">
    <property type="entry name" value="STRINGENT STARVATION PROTEIN B"/>
    <property type="match status" value="1"/>
</dbReference>
<dbReference type="GO" id="GO:0005840">
    <property type="term" value="C:ribosome"/>
    <property type="evidence" value="ECO:0007669"/>
    <property type="project" value="TreeGrafter"/>
</dbReference>
<dbReference type="Pfam" id="PF04386">
    <property type="entry name" value="SspB"/>
    <property type="match status" value="1"/>
</dbReference>
<evidence type="ECO:0000313" key="3">
    <source>
        <dbReference type="Proteomes" id="UP001138768"/>
    </source>
</evidence>
<dbReference type="GO" id="GO:0008233">
    <property type="term" value="F:peptidase activity"/>
    <property type="evidence" value="ECO:0007669"/>
    <property type="project" value="UniProtKB-KW"/>
</dbReference>
<dbReference type="GO" id="GO:0006508">
    <property type="term" value="P:proteolysis"/>
    <property type="evidence" value="ECO:0007669"/>
    <property type="project" value="UniProtKB-KW"/>
</dbReference>
<dbReference type="InterPro" id="IPR007481">
    <property type="entry name" value="SspB"/>
</dbReference>
<feature type="compositionally biased region" description="Basic and acidic residues" evidence="1">
    <location>
        <begin position="121"/>
        <end position="133"/>
    </location>
</feature>
<evidence type="ECO:0000256" key="1">
    <source>
        <dbReference type="SAM" id="MobiDB-lite"/>
    </source>
</evidence>
<dbReference type="Proteomes" id="UP001138768">
    <property type="component" value="Unassembled WGS sequence"/>
</dbReference>
<dbReference type="GO" id="GO:0005829">
    <property type="term" value="C:cytosol"/>
    <property type="evidence" value="ECO:0007669"/>
    <property type="project" value="TreeGrafter"/>
</dbReference>
<name>A0A9X1B3V2_9GAMM</name>
<dbReference type="EMBL" id="NRRY01000014">
    <property type="protein sequence ID" value="MBK1618795.1"/>
    <property type="molecule type" value="Genomic_DNA"/>
</dbReference>
<dbReference type="InterPro" id="IPR036760">
    <property type="entry name" value="SspB-like_sf"/>
</dbReference>
<dbReference type="Gene3D" id="2.30.30.220">
    <property type="entry name" value="SspB-like"/>
    <property type="match status" value="1"/>
</dbReference>
<dbReference type="NCBIfam" id="NF008769">
    <property type="entry name" value="PRK11798.2-5"/>
    <property type="match status" value="1"/>
</dbReference>
<sequence>MTSNRPYLIRALYEWIADNDMTPHLLVDAEKPGVVVPRGYVADGRIVLNVATGAVQSLVLGDEAILFSARFSGKSFPVEVPIGAVLGIYARENGQGMLFPEEDAAAASSTDEQGAESSGDDNGHTDGPNDKSPKRPALRVVK</sequence>
<dbReference type="AlphaFoldDB" id="A0A9X1B3V2"/>
<dbReference type="RefSeq" id="WP_200243169.1">
    <property type="nucleotide sequence ID" value="NZ_NRRY01000014.1"/>
</dbReference>
<keyword evidence="2" id="KW-0645">Protease</keyword>
<evidence type="ECO:0000313" key="2">
    <source>
        <dbReference type="EMBL" id="MBK1618795.1"/>
    </source>
</evidence>